<feature type="domain" description="Prephenate dehydratase" evidence="7">
    <location>
        <begin position="8"/>
        <end position="60"/>
    </location>
</feature>
<name>A0ABD1T8P0_9LAMI</name>
<dbReference type="InterPro" id="IPR001086">
    <property type="entry name" value="Preph_deHydtase"/>
</dbReference>
<evidence type="ECO:0000313" key="8">
    <source>
        <dbReference type="EMBL" id="KAL2508908.1"/>
    </source>
</evidence>
<feature type="coiled-coil region" evidence="6">
    <location>
        <begin position="77"/>
        <end position="118"/>
    </location>
</feature>
<evidence type="ECO:0000259" key="7">
    <source>
        <dbReference type="Pfam" id="PF00800"/>
    </source>
</evidence>
<protein>
    <submittedName>
        <fullName evidence="8">Arogenate dehydratase</fullName>
    </submittedName>
</protein>
<dbReference type="GO" id="GO:0016829">
    <property type="term" value="F:lyase activity"/>
    <property type="evidence" value="ECO:0007669"/>
    <property type="project" value="UniProtKB-KW"/>
</dbReference>
<dbReference type="Proteomes" id="UP001604277">
    <property type="component" value="Unassembled WGS sequence"/>
</dbReference>
<evidence type="ECO:0000256" key="2">
    <source>
        <dbReference type="ARBA" id="ARBA00023141"/>
    </source>
</evidence>
<comment type="pathway">
    <text evidence="5">Amino-acid biosynthesis.</text>
</comment>
<dbReference type="SUPFAM" id="SSF53850">
    <property type="entry name" value="Periplasmic binding protein-like II"/>
    <property type="match status" value="1"/>
</dbReference>
<dbReference type="AlphaFoldDB" id="A0ABD1T8P0"/>
<organism evidence="8 9">
    <name type="scientific">Forsythia ovata</name>
    <dbReference type="NCBI Taxonomy" id="205694"/>
    <lineage>
        <taxon>Eukaryota</taxon>
        <taxon>Viridiplantae</taxon>
        <taxon>Streptophyta</taxon>
        <taxon>Embryophyta</taxon>
        <taxon>Tracheophyta</taxon>
        <taxon>Spermatophyta</taxon>
        <taxon>Magnoliopsida</taxon>
        <taxon>eudicotyledons</taxon>
        <taxon>Gunneridae</taxon>
        <taxon>Pentapetalae</taxon>
        <taxon>asterids</taxon>
        <taxon>lamiids</taxon>
        <taxon>Lamiales</taxon>
        <taxon>Oleaceae</taxon>
        <taxon>Forsythieae</taxon>
        <taxon>Forsythia</taxon>
    </lineage>
</organism>
<gene>
    <name evidence="8" type="ORF">Fot_32555</name>
</gene>
<sequence>MHRSELRVAYQGVPGAYSKAATGKAYLNCEAIPCDQFEVAFQAVELWVADRVVLRVENSLGLRSHLTKHFARTFIFMQDQNQLCEELSRTVEKYGAEVEKYKKKLTAMIALVEQLEAEVQRRSKEVE</sequence>
<keyword evidence="3" id="KW-0584">Phenylalanine biosynthesis</keyword>
<keyword evidence="9" id="KW-1185">Reference proteome</keyword>
<dbReference type="EMBL" id="JBFOLJ010000009">
    <property type="protein sequence ID" value="KAL2508908.1"/>
    <property type="molecule type" value="Genomic_DNA"/>
</dbReference>
<keyword evidence="1" id="KW-0028">Amino-acid biosynthesis</keyword>
<evidence type="ECO:0000256" key="3">
    <source>
        <dbReference type="ARBA" id="ARBA00023222"/>
    </source>
</evidence>
<keyword evidence="6" id="KW-0175">Coiled coil</keyword>
<reference evidence="9" key="1">
    <citation type="submission" date="2024-07" db="EMBL/GenBank/DDBJ databases">
        <title>Two chromosome-level genome assemblies of Korean endemic species Abeliophyllum distichum and Forsythia ovata (Oleaceae).</title>
        <authorList>
            <person name="Jang H."/>
        </authorList>
    </citation>
    <scope>NUCLEOTIDE SEQUENCE [LARGE SCALE GENOMIC DNA]</scope>
</reference>
<evidence type="ECO:0000313" key="9">
    <source>
        <dbReference type="Proteomes" id="UP001604277"/>
    </source>
</evidence>
<evidence type="ECO:0000256" key="6">
    <source>
        <dbReference type="SAM" id="Coils"/>
    </source>
</evidence>
<evidence type="ECO:0000256" key="4">
    <source>
        <dbReference type="ARBA" id="ARBA00023239"/>
    </source>
</evidence>
<dbReference type="Pfam" id="PF00800">
    <property type="entry name" value="PDT"/>
    <property type="match status" value="1"/>
</dbReference>
<dbReference type="PANTHER" id="PTHR21022">
    <property type="entry name" value="PREPHENATE DEHYDRATASE P PROTEIN"/>
    <property type="match status" value="1"/>
</dbReference>
<evidence type="ECO:0000256" key="1">
    <source>
        <dbReference type="ARBA" id="ARBA00022605"/>
    </source>
</evidence>
<comment type="caution">
    <text evidence="8">The sequence shown here is derived from an EMBL/GenBank/DDBJ whole genome shotgun (WGS) entry which is preliminary data.</text>
</comment>
<keyword evidence="4" id="KW-0456">Lyase</keyword>
<dbReference type="PANTHER" id="PTHR21022:SF19">
    <property type="entry name" value="PREPHENATE DEHYDRATASE-RELATED"/>
    <property type="match status" value="1"/>
</dbReference>
<dbReference type="GO" id="GO:0009094">
    <property type="term" value="P:L-phenylalanine biosynthetic process"/>
    <property type="evidence" value="ECO:0007669"/>
    <property type="project" value="UniProtKB-KW"/>
</dbReference>
<accession>A0ABD1T8P0</accession>
<keyword evidence="2" id="KW-0057">Aromatic amino acid biosynthesis</keyword>
<proteinExistence type="predicted"/>
<dbReference type="Gene3D" id="3.40.190.10">
    <property type="entry name" value="Periplasmic binding protein-like II"/>
    <property type="match status" value="1"/>
</dbReference>
<evidence type="ECO:0000256" key="5">
    <source>
        <dbReference type="ARBA" id="ARBA00029440"/>
    </source>
</evidence>